<dbReference type="InterPro" id="IPR036390">
    <property type="entry name" value="WH_DNA-bd_sf"/>
</dbReference>
<protein>
    <submittedName>
        <fullName evidence="5">DNA-binding transcriptional regulator, ArsR family</fullName>
    </submittedName>
</protein>
<dbReference type="STRING" id="675864.SAMN04489747_0694"/>
<dbReference type="Gene3D" id="1.10.10.10">
    <property type="entry name" value="Winged helix-like DNA-binding domain superfamily/Winged helix DNA-binding domain"/>
    <property type="match status" value="1"/>
</dbReference>
<dbReference type="AlphaFoldDB" id="A0A1G6TUC6"/>
<gene>
    <name evidence="5" type="ORF">SAMN04489747_0694</name>
</gene>
<dbReference type="GO" id="GO:0003700">
    <property type="term" value="F:DNA-binding transcription factor activity"/>
    <property type="evidence" value="ECO:0007669"/>
    <property type="project" value="InterPro"/>
</dbReference>
<organism evidence="5 6">
    <name type="scientific">Auraticoccus monumenti</name>
    <dbReference type="NCBI Taxonomy" id="675864"/>
    <lineage>
        <taxon>Bacteria</taxon>
        <taxon>Bacillati</taxon>
        <taxon>Actinomycetota</taxon>
        <taxon>Actinomycetes</taxon>
        <taxon>Propionibacteriales</taxon>
        <taxon>Propionibacteriaceae</taxon>
        <taxon>Auraticoccus</taxon>
    </lineage>
</organism>
<keyword evidence="2 5" id="KW-0238">DNA-binding</keyword>
<evidence type="ECO:0000256" key="2">
    <source>
        <dbReference type="ARBA" id="ARBA00023125"/>
    </source>
</evidence>
<keyword evidence="1" id="KW-0805">Transcription regulation</keyword>
<dbReference type="EMBL" id="LT629688">
    <property type="protein sequence ID" value="SDD31967.1"/>
    <property type="molecule type" value="Genomic_DNA"/>
</dbReference>
<dbReference type="CDD" id="cd00090">
    <property type="entry name" value="HTH_ARSR"/>
    <property type="match status" value="1"/>
</dbReference>
<evidence type="ECO:0000259" key="4">
    <source>
        <dbReference type="SMART" id="SM00418"/>
    </source>
</evidence>
<dbReference type="InterPro" id="IPR036388">
    <property type="entry name" value="WH-like_DNA-bd_sf"/>
</dbReference>
<keyword evidence="3" id="KW-0804">Transcription</keyword>
<keyword evidence="6" id="KW-1185">Reference proteome</keyword>
<dbReference type="PANTHER" id="PTHR33154:SF15">
    <property type="entry name" value="REGULATORY PROTEIN ARSR"/>
    <property type="match status" value="1"/>
</dbReference>
<dbReference type="InterPro" id="IPR001845">
    <property type="entry name" value="HTH_ArsR_DNA-bd_dom"/>
</dbReference>
<evidence type="ECO:0000313" key="5">
    <source>
        <dbReference type="EMBL" id="SDD31967.1"/>
    </source>
</evidence>
<dbReference type="SMART" id="SM00418">
    <property type="entry name" value="HTH_ARSR"/>
    <property type="match status" value="1"/>
</dbReference>
<feature type="domain" description="HTH arsR-type" evidence="4">
    <location>
        <begin position="10"/>
        <end position="89"/>
    </location>
</feature>
<dbReference type="InterPro" id="IPR051081">
    <property type="entry name" value="HTH_MetalResp_TranReg"/>
</dbReference>
<dbReference type="GO" id="GO:0003677">
    <property type="term" value="F:DNA binding"/>
    <property type="evidence" value="ECO:0007669"/>
    <property type="project" value="UniProtKB-KW"/>
</dbReference>
<dbReference type="Proteomes" id="UP000198546">
    <property type="component" value="Chromosome i"/>
</dbReference>
<evidence type="ECO:0000313" key="6">
    <source>
        <dbReference type="Proteomes" id="UP000198546"/>
    </source>
</evidence>
<dbReference type="Pfam" id="PF12840">
    <property type="entry name" value="HTH_20"/>
    <property type="match status" value="1"/>
</dbReference>
<proteinExistence type="predicted"/>
<accession>A0A1G6TUC6</accession>
<reference evidence="5 6" key="1">
    <citation type="submission" date="2016-10" db="EMBL/GenBank/DDBJ databases">
        <authorList>
            <person name="de Groot N.N."/>
        </authorList>
    </citation>
    <scope>NUCLEOTIDE SEQUENCE [LARGE SCALE GENOMIC DNA]</scope>
    <source>
        <strain evidence="5 6">MON 2.2</strain>
    </source>
</reference>
<sequence length="188" mass="21045">MPDEPLDDYRVLVAVGHPLRRRLLDVLRVEQAATTSALAERLGVAVGSVSHHAKVLAEHGLVVPAPELAKDRRERWWRLGDARISWSSTQFADDPAGASASAAAYDLSVRLQLERLQTWRTERGSSSREWQDAATSTDTWLHLTPEEARELAEELTAVLGRWADHGRQGEDPRRQPVFAFAHTFPSRP</sequence>
<dbReference type="RefSeq" id="WP_090590664.1">
    <property type="nucleotide sequence ID" value="NZ_LT629688.1"/>
</dbReference>
<name>A0A1G6TUC6_9ACTN</name>
<dbReference type="SUPFAM" id="SSF46785">
    <property type="entry name" value="Winged helix' DNA-binding domain"/>
    <property type="match status" value="1"/>
</dbReference>
<evidence type="ECO:0000256" key="3">
    <source>
        <dbReference type="ARBA" id="ARBA00023163"/>
    </source>
</evidence>
<dbReference type="PANTHER" id="PTHR33154">
    <property type="entry name" value="TRANSCRIPTIONAL REGULATOR, ARSR FAMILY"/>
    <property type="match status" value="1"/>
</dbReference>
<dbReference type="InterPro" id="IPR011991">
    <property type="entry name" value="ArsR-like_HTH"/>
</dbReference>
<evidence type="ECO:0000256" key="1">
    <source>
        <dbReference type="ARBA" id="ARBA00023015"/>
    </source>
</evidence>
<dbReference type="OrthoDB" id="7945987at2"/>